<accession>A0A401FUV6</accession>
<reference evidence="2" key="2">
    <citation type="submission" date="2019-01" db="EMBL/GenBank/DDBJ databases">
        <title>Genome sequence of Desulfonema ishimotonii strain Tokyo 01.</title>
        <authorList>
            <person name="Fukui M."/>
        </authorList>
    </citation>
    <scope>NUCLEOTIDE SEQUENCE [LARGE SCALE GENOMIC DNA]</scope>
    <source>
        <strain evidence="2">Tokyo 01</strain>
    </source>
</reference>
<proteinExistence type="predicted"/>
<dbReference type="OrthoDB" id="5420740at2"/>
<keyword evidence="2" id="KW-1185">Reference proteome</keyword>
<name>A0A401FUV6_9BACT</name>
<sequence>MEKLRALPQKMLLNLEKLNELNSQGYAGKFCLGDTVVLACGGWEGGPRYVLEREAIFDRATNSYIERKCYRARKITD</sequence>
<evidence type="ECO:0000313" key="2">
    <source>
        <dbReference type="Proteomes" id="UP000288096"/>
    </source>
</evidence>
<dbReference type="Proteomes" id="UP000288096">
    <property type="component" value="Unassembled WGS sequence"/>
</dbReference>
<protein>
    <submittedName>
        <fullName evidence="1">Uncharacterized protein</fullName>
    </submittedName>
</protein>
<dbReference type="RefSeq" id="WP_124328126.1">
    <property type="nucleotide sequence ID" value="NZ_BEXT01000001.1"/>
</dbReference>
<reference evidence="2" key="1">
    <citation type="submission" date="2017-11" db="EMBL/GenBank/DDBJ databases">
        <authorList>
            <person name="Watanabe M."/>
            <person name="Kojima H."/>
        </authorList>
    </citation>
    <scope>NUCLEOTIDE SEQUENCE [LARGE SCALE GENOMIC DNA]</scope>
    <source>
        <strain evidence="2">Tokyo 01</strain>
    </source>
</reference>
<gene>
    <name evidence="1" type="ORF">DENIS_1708</name>
</gene>
<evidence type="ECO:0000313" key="1">
    <source>
        <dbReference type="EMBL" id="GBC60749.1"/>
    </source>
</evidence>
<organism evidence="1 2">
    <name type="scientific">Desulfonema ishimotonii</name>
    <dbReference type="NCBI Taxonomy" id="45657"/>
    <lineage>
        <taxon>Bacteria</taxon>
        <taxon>Pseudomonadati</taxon>
        <taxon>Thermodesulfobacteriota</taxon>
        <taxon>Desulfobacteria</taxon>
        <taxon>Desulfobacterales</taxon>
        <taxon>Desulfococcaceae</taxon>
        <taxon>Desulfonema</taxon>
    </lineage>
</organism>
<dbReference type="EMBL" id="BEXT01000001">
    <property type="protein sequence ID" value="GBC60749.1"/>
    <property type="molecule type" value="Genomic_DNA"/>
</dbReference>
<comment type="caution">
    <text evidence="1">The sequence shown here is derived from an EMBL/GenBank/DDBJ whole genome shotgun (WGS) entry which is preliminary data.</text>
</comment>
<dbReference type="AlphaFoldDB" id="A0A401FUV6"/>